<keyword evidence="2" id="KW-1185">Reference proteome</keyword>
<organism evidence="1 2">
    <name type="scientific">Camellia lanceoleosa</name>
    <dbReference type="NCBI Taxonomy" id="1840588"/>
    <lineage>
        <taxon>Eukaryota</taxon>
        <taxon>Viridiplantae</taxon>
        <taxon>Streptophyta</taxon>
        <taxon>Embryophyta</taxon>
        <taxon>Tracheophyta</taxon>
        <taxon>Spermatophyta</taxon>
        <taxon>Magnoliopsida</taxon>
        <taxon>eudicotyledons</taxon>
        <taxon>Gunneridae</taxon>
        <taxon>Pentapetalae</taxon>
        <taxon>asterids</taxon>
        <taxon>Ericales</taxon>
        <taxon>Theaceae</taxon>
        <taxon>Camellia</taxon>
    </lineage>
</organism>
<reference evidence="1 2" key="1">
    <citation type="journal article" date="2022" name="Plant J.">
        <title>Chromosome-level genome of Camellia lanceoleosa provides a valuable resource for understanding genome evolution and self-incompatibility.</title>
        <authorList>
            <person name="Gong W."/>
            <person name="Xiao S."/>
            <person name="Wang L."/>
            <person name="Liao Z."/>
            <person name="Chang Y."/>
            <person name="Mo W."/>
            <person name="Hu G."/>
            <person name="Li W."/>
            <person name="Zhao G."/>
            <person name="Zhu H."/>
            <person name="Hu X."/>
            <person name="Ji K."/>
            <person name="Xiang X."/>
            <person name="Song Q."/>
            <person name="Yuan D."/>
            <person name="Jin S."/>
            <person name="Zhang L."/>
        </authorList>
    </citation>
    <scope>NUCLEOTIDE SEQUENCE [LARGE SCALE GENOMIC DNA]</scope>
    <source>
        <strain evidence="1">SQ_2022a</strain>
    </source>
</reference>
<dbReference type="EMBL" id="CM045771">
    <property type="protein sequence ID" value="KAI7989924.1"/>
    <property type="molecule type" value="Genomic_DNA"/>
</dbReference>
<evidence type="ECO:0000313" key="2">
    <source>
        <dbReference type="Proteomes" id="UP001060215"/>
    </source>
</evidence>
<name>A0ACC0FN19_9ERIC</name>
<dbReference type="Proteomes" id="UP001060215">
    <property type="component" value="Chromosome 14"/>
</dbReference>
<gene>
    <name evidence="1" type="ORF">LOK49_LG13G00697</name>
</gene>
<accession>A0ACC0FN19</accession>
<comment type="caution">
    <text evidence="1">The sequence shown here is derived from an EMBL/GenBank/DDBJ whole genome shotgun (WGS) entry which is preliminary data.</text>
</comment>
<evidence type="ECO:0000313" key="1">
    <source>
        <dbReference type="EMBL" id="KAI7989924.1"/>
    </source>
</evidence>
<sequence length="107" mass="12420">MGFLKGGAHKRYLRQCSAASEEQKRDHPLNYMPSALLENGLKSMAGFLIFLTKVRFKLQMSLYEDLVVAWVPTKLEWLWPRPLGQELVNRLGRQKIFSYCAYESLIP</sequence>
<proteinExistence type="predicted"/>
<protein>
    <submittedName>
        <fullName evidence="1">Bifunctional fucokinase/fucose pyrophosphorylase</fullName>
    </submittedName>
</protein>